<comment type="subcellular location">
    <subcellularLocation>
        <location evidence="1">Membrane</location>
        <topology evidence="1">Multi-pass membrane protein</topology>
    </subcellularLocation>
</comment>
<evidence type="ECO:0000256" key="2">
    <source>
        <dbReference type="ARBA" id="ARBA00022448"/>
    </source>
</evidence>
<dbReference type="InterPro" id="IPR006153">
    <property type="entry name" value="Cation/H_exchanger_TM"/>
</dbReference>
<feature type="transmembrane region" description="Helical" evidence="7">
    <location>
        <begin position="157"/>
        <end position="175"/>
    </location>
</feature>
<evidence type="ECO:0000256" key="3">
    <source>
        <dbReference type="ARBA" id="ARBA00022692"/>
    </source>
</evidence>
<keyword evidence="4 7" id="KW-1133">Transmembrane helix</keyword>
<name>A0ABQ4D3V8_9ACTN</name>
<keyword evidence="5" id="KW-0406">Ion transport</keyword>
<feature type="transmembrane region" description="Helical" evidence="7">
    <location>
        <begin position="40"/>
        <end position="65"/>
    </location>
</feature>
<feature type="transmembrane region" description="Helical" evidence="7">
    <location>
        <begin position="6"/>
        <end position="28"/>
    </location>
</feature>
<keyword evidence="10" id="KW-1185">Reference proteome</keyword>
<dbReference type="PANTHER" id="PTHR32468">
    <property type="entry name" value="CATION/H + ANTIPORTER"/>
    <property type="match status" value="1"/>
</dbReference>
<dbReference type="Gene3D" id="1.20.1530.20">
    <property type="match status" value="1"/>
</dbReference>
<keyword evidence="6 7" id="KW-0472">Membrane</keyword>
<reference evidence="9 10" key="1">
    <citation type="submission" date="2021-01" db="EMBL/GenBank/DDBJ databases">
        <title>Whole genome shotgun sequence of Asanoa siamensis NBRC 107932.</title>
        <authorList>
            <person name="Komaki H."/>
            <person name="Tamura T."/>
        </authorList>
    </citation>
    <scope>NUCLEOTIDE SEQUENCE [LARGE SCALE GENOMIC DNA]</scope>
    <source>
        <strain evidence="9 10">NBRC 107932</strain>
    </source>
</reference>
<gene>
    <name evidence="9" type="ORF">Asi02nite_77190</name>
</gene>
<feature type="domain" description="Cation/H+ exchanger transmembrane" evidence="8">
    <location>
        <begin position="8"/>
        <end position="271"/>
    </location>
</feature>
<evidence type="ECO:0000256" key="1">
    <source>
        <dbReference type="ARBA" id="ARBA00004141"/>
    </source>
</evidence>
<dbReference type="Pfam" id="PF00999">
    <property type="entry name" value="Na_H_Exchanger"/>
    <property type="match status" value="1"/>
</dbReference>
<sequence>MSDVAPFALFIGAAMSVTAFPVLARILTDRNMLRTEVGGLALASGAVDDVIAWTLLAGVVAIGAGGGDVPWQTLLAVPYTLLMFLVVRPLLRRLASARERAGRLTPSILAVMLVGLLLSCWVTEAIGVHAIFGAFLFGAVMPRAGGEALRHETLERLEQVSVLLLLPVFFVIAGLRVDLSTLDGRGLLDLALILAVAITGKFVGAYAGARLNRISPRRSGALATLMNTRGLTEIVILTVGVQLGILNDTLFSMMVVMALVTTVMAGPLLAVIYPNRLVEQDAAEQQRAALGVPQAYRVLAIVPPGAAAAPLVDLAAGVAARRDPAEVILSRVLPYPSARVEVGTGLSGDLVAMTASMAELAELAEPVRRAGPSAPVFARFSADPAAEMSAQVDATQPDVLVVTADQDGYQALRRDIGTSLVTVVAPLPATWAGVFVRASADADGEAAVRIGADLAAAHGVDLVVDAGGRPPRRLTYIVQELGNGVAFGSTAPPSALVVGTGEAAGTHLLVRARRDAPAKSGLPTAPPMPAPA</sequence>
<dbReference type="RefSeq" id="WP_203719033.1">
    <property type="nucleotide sequence ID" value="NZ_BONE01000124.1"/>
</dbReference>
<feature type="transmembrane region" description="Helical" evidence="7">
    <location>
        <begin position="251"/>
        <end position="273"/>
    </location>
</feature>
<dbReference type="EMBL" id="BONE01000124">
    <property type="protein sequence ID" value="GIF78201.1"/>
    <property type="molecule type" value="Genomic_DNA"/>
</dbReference>
<evidence type="ECO:0000256" key="5">
    <source>
        <dbReference type="ARBA" id="ARBA00023065"/>
    </source>
</evidence>
<proteinExistence type="predicted"/>
<feature type="transmembrane region" description="Helical" evidence="7">
    <location>
        <begin position="187"/>
        <end position="209"/>
    </location>
</feature>
<feature type="transmembrane region" description="Helical" evidence="7">
    <location>
        <begin position="71"/>
        <end position="91"/>
    </location>
</feature>
<keyword evidence="3 7" id="KW-0812">Transmembrane</keyword>
<protein>
    <recommendedName>
        <fullName evidence="8">Cation/H+ exchanger transmembrane domain-containing protein</fullName>
    </recommendedName>
</protein>
<dbReference type="InterPro" id="IPR038770">
    <property type="entry name" value="Na+/solute_symporter_sf"/>
</dbReference>
<feature type="transmembrane region" description="Helical" evidence="7">
    <location>
        <begin position="128"/>
        <end position="145"/>
    </location>
</feature>
<organism evidence="9 10">
    <name type="scientific">Asanoa siamensis</name>
    <dbReference type="NCBI Taxonomy" id="926357"/>
    <lineage>
        <taxon>Bacteria</taxon>
        <taxon>Bacillati</taxon>
        <taxon>Actinomycetota</taxon>
        <taxon>Actinomycetes</taxon>
        <taxon>Micromonosporales</taxon>
        <taxon>Micromonosporaceae</taxon>
        <taxon>Asanoa</taxon>
    </lineage>
</organism>
<feature type="transmembrane region" description="Helical" evidence="7">
    <location>
        <begin position="103"/>
        <end position="122"/>
    </location>
</feature>
<dbReference type="InterPro" id="IPR050794">
    <property type="entry name" value="CPA2_transporter"/>
</dbReference>
<comment type="caution">
    <text evidence="9">The sequence shown here is derived from an EMBL/GenBank/DDBJ whole genome shotgun (WGS) entry which is preliminary data.</text>
</comment>
<dbReference type="PANTHER" id="PTHR32468:SF0">
    <property type="entry name" value="K(+)_H(+) ANTIPORTER 1"/>
    <property type="match status" value="1"/>
</dbReference>
<evidence type="ECO:0000313" key="9">
    <source>
        <dbReference type="EMBL" id="GIF78201.1"/>
    </source>
</evidence>
<evidence type="ECO:0000313" key="10">
    <source>
        <dbReference type="Proteomes" id="UP000604117"/>
    </source>
</evidence>
<evidence type="ECO:0000256" key="6">
    <source>
        <dbReference type="ARBA" id="ARBA00023136"/>
    </source>
</evidence>
<feature type="transmembrane region" description="Helical" evidence="7">
    <location>
        <begin position="221"/>
        <end position="245"/>
    </location>
</feature>
<keyword evidence="2" id="KW-0813">Transport</keyword>
<evidence type="ECO:0000256" key="4">
    <source>
        <dbReference type="ARBA" id="ARBA00022989"/>
    </source>
</evidence>
<evidence type="ECO:0000259" key="8">
    <source>
        <dbReference type="Pfam" id="PF00999"/>
    </source>
</evidence>
<dbReference type="Proteomes" id="UP000604117">
    <property type="component" value="Unassembled WGS sequence"/>
</dbReference>
<evidence type="ECO:0000256" key="7">
    <source>
        <dbReference type="SAM" id="Phobius"/>
    </source>
</evidence>
<accession>A0ABQ4D3V8</accession>